<dbReference type="InterPro" id="IPR027383">
    <property type="entry name" value="Znf_put"/>
</dbReference>
<keyword evidence="1" id="KW-0812">Transmembrane</keyword>
<keyword evidence="1" id="KW-0472">Membrane</keyword>
<evidence type="ECO:0000313" key="4">
    <source>
        <dbReference type="Proteomes" id="UP000719500"/>
    </source>
</evidence>
<dbReference type="Proteomes" id="UP000719500">
    <property type="component" value="Unassembled WGS sequence"/>
</dbReference>
<feature type="transmembrane region" description="Helical" evidence="1">
    <location>
        <begin position="68"/>
        <end position="93"/>
    </location>
</feature>
<sequence length="192" mass="22272">MQCEVIRDLLPLYQDELCSPVTAELVRQHLAECPDCARAAERMRSQVHVEERPVIRAESPFYVYQKKVFLRTVLAVLATLAVCFAAFCGWQYFAENYPPRQIVLSRVTAEETDQWRQAEEPVVFDSIFHRREVILDAHCEQPADLRFRDEKGELVLEVTALPGQAVSLEGLERDRPYTVEMRGEPDIFLQFR</sequence>
<dbReference type="EMBL" id="JACSNX010000001">
    <property type="protein sequence ID" value="MBM6849839.1"/>
    <property type="molecule type" value="Genomic_DNA"/>
</dbReference>
<name>A0ABS2FQG6_9FIRM</name>
<organism evidence="3 4">
    <name type="scientific">Oscillibacter valericigenes</name>
    <dbReference type="NCBI Taxonomy" id="351091"/>
    <lineage>
        <taxon>Bacteria</taxon>
        <taxon>Bacillati</taxon>
        <taxon>Bacillota</taxon>
        <taxon>Clostridia</taxon>
        <taxon>Eubacteriales</taxon>
        <taxon>Oscillospiraceae</taxon>
        <taxon>Oscillibacter</taxon>
    </lineage>
</organism>
<evidence type="ECO:0000313" key="3">
    <source>
        <dbReference type="EMBL" id="MBM6849839.1"/>
    </source>
</evidence>
<dbReference type="RefSeq" id="WP_204801311.1">
    <property type="nucleotide sequence ID" value="NZ_JACSNX010000001.1"/>
</dbReference>
<reference evidence="3 4" key="1">
    <citation type="journal article" date="2021" name="Sci. Rep.">
        <title>The distribution of antibiotic resistance genes in chicken gut microbiota commensals.</title>
        <authorList>
            <person name="Juricova H."/>
            <person name="Matiasovicova J."/>
            <person name="Kubasova T."/>
            <person name="Cejkova D."/>
            <person name="Rychlik I."/>
        </authorList>
    </citation>
    <scope>NUCLEOTIDE SEQUENCE [LARGE SCALE GENOMIC DNA]</scope>
    <source>
        <strain evidence="3 4">An411</strain>
    </source>
</reference>
<proteinExistence type="predicted"/>
<gene>
    <name evidence="3" type="ORF">H9X91_00110</name>
</gene>
<protein>
    <submittedName>
        <fullName evidence="3">Zf-HC2 domain-containing protein</fullName>
    </submittedName>
</protein>
<dbReference type="Pfam" id="PF13490">
    <property type="entry name" value="zf-HC2"/>
    <property type="match status" value="1"/>
</dbReference>
<keyword evidence="4" id="KW-1185">Reference proteome</keyword>
<feature type="domain" description="Putative zinc-finger" evidence="2">
    <location>
        <begin position="3"/>
        <end position="37"/>
    </location>
</feature>
<evidence type="ECO:0000259" key="2">
    <source>
        <dbReference type="Pfam" id="PF13490"/>
    </source>
</evidence>
<keyword evidence="1" id="KW-1133">Transmembrane helix</keyword>
<comment type="caution">
    <text evidence="3">The sequence shown here is derived from an EMBL/GenBank/DDBJ whole genome shotgun (WGS) entry which is preliminary data.</text>
</comment>
<accession>A0ABS2FQG6</accession>
<evidence type="ECO:0000256" key="1">
    <source>
        <dbReference type="SAM" id="Phobius"/>
    </source>
</evidence>